<dbReference type="PIRSF" id="PIRSF028304">
    <property type="entry name" value="UCP028304"/>
    <property type="match status" value="1"/>
</dbReference>
<dbReference type="RefSeq" id="WP_069721859.1">
    <property type="nucleotide sequence ID" value="NZ_MJEL01000054.1"/>
</dbReference>
<name>A0A3F3IKR6_SALER</name>
<accession>A0A3F3IKR6</accession>
<organism evidence="1">
    <name type="scientific">Salmonella enterica</name>
    <name type="common">Salmonella choleraesuis</name>
    <dbReference type="NCBI Taxonomy" id="28901"/>
    <lineage>
        <taxon>Bacteria</taxon>
        <taxon>Pseudomonadati</taxon>
        <taxon>Pseudomonadota</taxon>
        <taxon>Gammaproteobacteria</taxon>
        <taxon>Enterobacterales</taxon>
        <taxon>Enterobacteriaceae</taxon>
        <taxon>Salmonella</taxon>
    </lineage>
</organism>
<comment type="caution">
    <text evidence="1">The sequence shown here is derived from an EMBL/GenBank/DDBJ whole genome shotgun (WGS) entry which is preliminary data.</text>
</comment>
<dbReference type="InterPro" id="IPR010272">
    <property type="entry name" value="T6SS_TssF"/>
</dbReference>
<dbReference type="PANTHER" id="PTHR35370">
    <property type="entry name" value="CYTOPLASMIC PROTEIN-RELATED-RELATED"/>
    <property type="match status" value="1"/>
</dbReference>
<reference evidence="1" key="1">
    <citation type="submission" date="2016-09" db="EMBL/GenBank/DDBJ databases">
        <title>Whole Genome Sequencing of Salmonella enterica subsp. enterica serovar Nottingham.</title>
        <authorList>
            <person name="Zheng J."/>
            <person name="Wang H."/>
        </authorList>
    </citation>
    <scope>NUCLEOTIDE SEQUENCE [LARGE SCALE GENOMIC DNA]</scope>
    <source>
        <strain evidence="1">CFSAN055411</strain>
    </source>
</reference>
<protein>
    <recommendedName>
        <fullName evidence="2">Type VI secretion system baseplate subunit TssF</fullName>
    </recommendedName>
</protein>
<dbReference type="EMBL" id="MJEL01000054">
    <property type="protein sequence ID" value="OEH95573.1"/>
    <property type="molecule type" value="Genomic_DNA"/>
</dbReference>
<dbReference type="Proteomes" id="UP000852880">
    <property type="component" value="Unassembled WGS sequence"/>
</dbReference>
<proteinExistence type="predicted"/>
<sequence>MTTRKFIDYFQNELVYLKRKGRAFARQYPNVARRLGMTEEQTDDPHVERLIEAFAFLTAGIHQRLDEALPEMAEHLLSVLAPQFLRAYPSACIVQFLPDPDRCGLSGVNEVPAGTALYCRKVQHGETCRFTTLSSLALLPLRVTEAGMTLLSGTRQYQLSVSLLFWGKTLSGEKKIRFYLNGGAVLVDLVYTLLCTGLLSVSFVADNRTYELSPSAVSPVAFTGEEALSGRVPECSLIQDYFCFREKFYFIDVCLPEDFFPVPGEHFQINMLFRHGYLVSRLQNIAHQVQADFFCLNSIPVMNLYPAVSEPVSVSVERQEYPVIPDIRNNTCSEVWAVDGVTLLKECDGRLTKTRLPHLYREGQDLQQNAIYWQEIFRPYHDTGQRSKKCFIALSEVGPEGGLAPDDVISVQMMCTDGDFPASLVMGRPEGDFEAELPFAGVCLRALNVPTRLVRPSLSADVMWQMIANLSLNYMLLSRGDAVAVLRKSVLLYNFNGDQEIVHLASLIQAVSVRGVYERLIKNDPCSRARGVEVVVTFNHGAKEAPGLFLFCRIIAGFLGNKVPVNSFARVITRVEGFDELSVEWPVQTGRLLWL</sequence>
<dbReference type="Pfam" id="PF05947">
    <property type="entry name" value="T6SS_TssF"/>
    <property type="match status" value="1"/>
</dbReference>
<evidence type="ECO:0008006" key="2">
    <source>
        <dbReference type="Google" id="ProtNLM"/>
    </source>
</evidence>
<dbReference type="AlphaFoldDB" id="A0A3F3IKR6"/>
<evidence type="ECO:0000313" key="1">
    <source>
        <dbReference type="EMBL" id="OEH95573.1"/>
    </source>
</evidence>
<dbReference type="PANTHER" id="PTHR35370:SF1">
    <property type="entry name" value="TYPE VI SECRETION SYSTEM COMPONENT TSSF1"/>
    <property type="match status" value="1"/>
</dbReference>
<dbReference type="NCBIfam" id="TIGR03359">
    <property type="entry name" value="VI_chp_6"/>
    <property type="match status" value="1"/>
</dbReference>
<gene>
    <name evidence="1" type="ORF">BH006_06885</name>
</gene>